<proteinExistence type="predicted"/>
<gene>
    <name evidence="2" type="ORF">E2N92_06940</name>
</gene>
<dbReference type="RefSeq" id="WP_220680492.1">
    <property type="nucleotide sequence ID" value="NZ_CP037968.1"/>
</dbReference>
<protein>
    <submittedName>
        <fullName evidence="2">Uncharacterized protein</fullName>
    </submittedName>
</protein>
<evidence type="ECO:0000256" key="1">
    <source>
        <dbReference type="SAM" id="MobiDB-lite"/>
    </source>
</evidence>
<dbReference type="EMBL" id="CP037968">
    <property type="protein sequence ID" value="QYZ79188.1"/>
    <property type="molecule type" value="Genomic_DNA"/>
</dbReference>
<dbReference type="Proteomes" id="UP000826709">
    <property type="component" value="Chromosome"/>
</dbReference>
<reference evidence="2" key="1">
    <citation type="journal article" date="2005" name="Int. J. Syst. Evol. Microbiol.">
        <title>Methanofollis formosanus sp. nov., isolated from a fish pond.</title>
        <authorList>
            <person name="Wu S.Y."/>
            <person name="Chen S.C."/>
            <person name="Lai M.C."/>
        </authorList>
    </citation>
    <scope>NUCLEOTIDE SEQUENCE</scope>
    <source>
        <strain evidence="2">ML15</strain>
    </source>
</reference>
<feature type="region of interest" description="Disordered" evidence="1">
    <location>
        <begin position="268"/>
        <end position="288"/>
    </location>
</feature>
<dbReference type="KEGG" id="mfk:E2N92_06940"/>
<name>A0A8G1A2E4_9EURY</name>
<dbReference type="AlphaFoldDB" id="A0A8G1A2E4"/>
<accession>A0A8G1A2E4</accession>
<evidence type="ECO:0000313" key="3">
    <source>
        <dbReference type="Proteomes" id="UP000826709"/>
    </source>
</evidence>
<sequence length="288" mass="33007">MQTDRPYVYELRDLDNPMTEAEIMDLQENLTANLSRHIGPGTGNQPIFASAYPMIPENGTIVAYGFSIDEEGTTHQMMGVVDDESDIEAVHEKAGQWLEEIRNEPDPLSFPDVPDGWITLSEGDYYYEARPYGAVENNFELYYHTVEADPDHEWYAVQQTFSMDPGFHRWREDSWSKWAGESGRCWNNWSYAAPTLHPSLHDHEPLGTRVGLENLLSVYIEDNSDPVTRTARWDLSITSPEAKKTEQRWNFRSSMVTHISDAAGEYCLRSSQNSPDHDSTCERDQSEE</sequence>
<evidence type="ECO:0000313" key="2">
    <source>
        <dbReference type="EMBL" id="QYZ79188.1"/>
    </source>
</evidence>
<feature type="compositionally biased region" description="Basic and acidic residues" evidence="1">
    <location>
        <begin position="275"/>
        <end position="288"/>
    </location>
</feature>
<keyword evidence="3" id="KW-1185">Reference proteome</keyword>
<reference evidence="2" key="2">
    <citation type="submission" date="2019-03" db="EMBL/GenBank/DDBJ databases">
        <authorList>
            <person name="Chen S.-C."/>
            <person name="Wu S.-Y."/>
            <person name="Lai M.-C."/>
        </authorList>
    </citation>
    <scope>NUCLEOTIDE SEQUENCE</scope>
    <source>
        <strain evidence="2">ML15</strain>
    </source>
</reference>
<organism evidence="2 3">
    <name type="scientific">Methanofollis formosanus</name>
    <dbReference type="NCBI Taxonomy" id="299308"/>
    <lineage>
        <taxon>Archaea</taxon>
        <taxon>Methanobacteriati</taxon>
        <taxon>Methanobacteriota</taxon>
        <taxon>Stenosarchaea group</taxon>
        <taxon>Methanomicrobia</taxon>
        <taxon>Methanomicrobiales</taxon>
        <taxon>Methanomicrobiaceae</taxon>
        <taxon>Methanofollis</taxon>
    </lineage>
</organism>
<dbReference type="OrthoDB" id="141832at2157"/>